<protein>
    <recommendedName>
        <fullName evidence="4">DUF2238 domain-containing protein</fullName>
    </recommendedName>
</protein>
<evidence type="ECO:0000313" key="2">
    <source>
        <dbReference type="EMBL" id="MFB9233328.1"/>
    </source>
</evidence>
<dbReference type="Proteomes" id="UP001589683">
    <property type="component" value="Unassembled WGS sequence"/>
</dbReference>
<feature type="transmembrane region" description="Helical" evidence="1">
    <location>
        <begin position="91"/>
        <end position="118"/>
    </location>
</feature>
<feature type="transmembrane region" description="Helical" evidence="1">
    <location>
        <begin position="168"/>
        <end position="190"/>
    </location>
</feature>
<feature type="transmembrane region" description="Helical" evidence="1">
    <location>
        <begin position="38"/>
        <end position="56"/>
    </location>
</feature>
<keyword evidence="1" id="KW-0472">Membrane</keyword>
<dbReference type="InterPro" id="IPR014509">
    <property type="entry name" value="YjdF-like"/>
</dbReference>
<proteinExistence type="predicted"/>
<accession>A0ABV5JKV2</accession>
<keyword evidence="3" id="KW-1185">Reference proteome</keyword>
<gene>
    <name evidence="2" type="ORF">ACFFUT_16170</name>
</gene>
<organism evidence="2 3">
    <name type="scientific">Pseudohalocynthiibacter aestuariivivens</name>
    <dbReference type="NCBI Taxonomy" id="1591409"/>
    <lineage>
        <taxon>Bacteria</taxon>
        <taxon>Pseudomonadati</taxon>
        <taxon>Pseudomonadota</taxon>
        <taxon>Alphaproteobacteria</taxon>
        <taxon>Rhodobacterales</taxon>
        <taxon>Paracoccaceae</taxon>
        <taxon>Pseudohalocynthiibacter</taxon>
    </lineage>
</organism>
<feature type="transmembrane region" description="Helical" evidence="1">
    <location>
        <begin position="130"/>
        <end position="148"/>
    </location>
</feature>
<keyword evidence="1" id="KW-0812">Transmembrane</keyword>
<dbReference type="EMBL" id="JBHMEA010000049">
    <property type="protein sequence ID" value="MFB9233328.1"/>
    <property type="molecule type" value="Genomic_DNA"/>
</dbReference>
<dbReference type="RefSeq" id="WP_213888252.1">
    <property type="nucleotide sequence ID" value="NZ_JAGFNU010000003.1"/>
</dbReference>
<evidence type="ECO:0000313" key="3">
    <source>
        <dbReference type="Proteomes" id="UP001589683"/>
    </source>
</evidence>
<dbReference type="Pfam" id="PF09997">
    <property type="entry name" value="DUF2238"/>
    <property type="match status" value="1"/>
</dbReference>
<feature type="transmembrane region" description="Helical" evidence="1">
    <location>
        <begin position="12"/>
        <end position="32"/>
    </location>
</feature>
<feature type="transmembrane region" description="Helical" evidence="1">
    <location>
        <begin position="63"/>
        <end position="85"/>
    </location>
</feature>
<comment type="caution">
    <text evidence="2">The sequence shown here is derived from an EMBL/GenBank/DDBJ whole genome shotgun (WGS) entry which is preliminary data.</text>
</comment>
<evidence type="ECO:0000256" key="1">
    <source>
        <dbReference type="SAM" id="Phobius"/>
    </source>
</evidence>
<reference evidence="2 3" key="1">
    <citation type="submission" date="2024-09" db="EMBL/GenBank/DDBJ databases">
        <authorList>
            <person name="Sun Q."/>
            <person name="Mori K."/>
        </authorList>
    </citation>
    <scope>NUCLEOTIDE SEQUENCE [LARGE SCALE GENOMIC DNA]</scope>
    <source>
        <strain evidence="2 3">CECT 8726</strain>
    </source>
</reference>
<evidence type="ECO:0008006" key="4">
    <source>
        <dbReference type="Google" id="ProtNLM"/>
    </source>
</evidence>
<keyword evidence="1" id="KW-1133">Transmembrane helix</keyword>
<sequence>MRVFDGGGLKGQSYVVYVIWAALLLSFAISLFNANWSLSFLAIATLLMSMVPALFARWFKIHLPVSFFAAIVVFIFGTIFLGEAYDFYERYWWWDIALHGGSAVGFGLIGFVFVFMLFEGDRYAAPPWAIAFFGFCFAVMIGMVWEIFEFSMDQIFGLNMQKSGLTDTMWDLIVDMAGALFGASAGVAYLKGRSRLGLPSMIKEFISKNRRFFSKSDEN</sequence>
<name>A0ABV5JKV2_9RHOB</name>